<dbReference type="GO" id="GO:0019867">
    <property type="term" value="C:outer membrane"/>
    <property type="evidence" value="ECO:0007669"/>
    <property type="project" value="TreeGrafter"/>
</dbReference>
<feature type="chain" id="PRO_5026892950" description="N-acetylmuramoyl-L-alanine amidase" evidence="5">
    <location>
        <begin position="24"/>
        <end position="308"/>
    </location>
</feature>
<sequence>MLRLKSCLCVGLGLFFLASCSTAKKTTVLQSPQTAVINPAKVVEETKVIIDSVPVGSQLANQAARVAGALDSVPLTPEEQARLIYNSGIHKEYDYAQAMHFDWRKPQYVMIHHTSQSSTAQTIRTFQLPHTKVSSHYVIGRDGRVVQMLNDYIRAWHAGRGKWGQITDMNSISLGIELDNNGREPFPEAQINSLLILLDTLKTRYNIPQINFIGHSDFAPGRKDDPSVFFPWDKLAARGFGIWYNESYLLPAPATFNPIDALKLIGYDMKNQEAAIRAFKKKYVKTDLTGQLTDRDKAIIYDLYRKYY</sequence>
<dbReference type="Gene3D" id="3.40.80.10">
    <property type="entry name" value="Peptidoglycan recognition protein-like"/>
    <property type="match status" value="1"/>
</dbReference>
<evidence type="ECO:0000256" key="1">
    <source>
        <dbReference type="ARBA" id="ARBA00001561"/>
    </source>
</evidence>
<protein>
    <recommendedName>
        <fullName evidence="2">N-acetylmuramoyl-L-alanine amidase</fullName>
        <ecNumber evidence="2">3.5.1.28</ecNumber>
    </recommendedName>
</protein>
<feature type="signal peptide" evidence="5">
    <location>
        <begin position="1"/>
        <end position="23"/>
    </location>
</feature>
<keyword evidence="3" id="KW-0378">Hydrolase</keyword>
<dbReference type="PROSITE" id="PS51257">
    <property type="entry name" value="PROKAR_LIPOPROTEIN"/>
    <property type="match status" value="1"/>
</dbReference>
<evidence type="ECO:0000313" key="8">
    <source>
        <dbReference type="Proteomes" id="UP000435036"/>
    </source>
</evidence>
<dbReference type="GO" id="GO:0009253">
    <property type="term" value="P:peptidoglycan catabolic process"/>
    <property type="evidence" value="ECO:0007669"/>
    <property type="project" value="InterPro"/>
</dbReference>
<evidence type="ECO:0000259" key="6">
    <source>
        <dbReference type="SMART" id="SM00644"/>
    </source>
</evidence>
<dbReference type="RefSeq" id="WP_160369939.1">
    <property type="nucleotide sequence ID" value="NZ_WSQA01000011.1"/>
</dbReference>
<gene>
    <name evidence="7" type="ORF">GQF63_14370</name>
</gene>
<keyword evidence="8" id="KW-1185">Reference proteome</keyword>
<dbReference type="AlphaFoldDB" id="A0A6N8L1N5"/>
<comment type="catalytic activity">
    <reaction evidence="1">
        <text>Hydrolyzes the link between N-acetylmuramoyl residues and L-amino acid residues in certain cell-wall glycopeptides.</text>
        <dbReference type="EC" id="3.5.1.28"/>
    </reaction>
</comment>
<evidence type="ECO:0000256" key="3">
    <source>
        <dbReference type="ARBA" id="ARBA00022801"/>
    </source>
</evidence>
<dbReference type="EMBL" id="WSQA01000011">
    <property type="protein sequence ID" value="MVZ63217.1"/>
    <property type="molecule type" value="Genomic_DNA"/>
</dbReference>
<comment type="caution">
    <text evidence="7">The sequence shown here is derived from an EMBL/GenBank/DDBJ whole genome shotgun (WGS) entry which is preliminary data.</text>
</comment>
<proteinExistence type="predicted"/>
<evidence type="ECO:0000256" key="5">
    <source>
        <dbReference type="SAM" id="SignalP"/>
    </source>
</evidence>
<evidence type="ECO:0000256" key="2">
    <source>
        <dbReference type="ARBA" id="ARBA00011901"/>
    </source>
</evidence>
<dbReference type="OrthoDB" id="9794842at2"/>
<dbReference type="InterPro" id="IPR002502">
    <property type="entry name" value="Amidase_domain"/>
</dbReference>
<dbReference type="GO" id="GO:0008745">
    <property type="term" value="F:N-acetylmuramoyl-L-alanine amidase activity"/>
    <property type="evidence" value="ECO:0007669"/>
    <property type="project" value="UniProtKB-EC"/>
</dbReference>
<feature type="domain" description="N-acetylmuramoyl-L-alanine amidase" evidence="6">
    <location>
        <begin position="93"/>
        <end position="227"/>
    </location>
</feature>
<dbReference type="PANTHER" id="PTHR30417">
    <property type="entry name" value="N-ACETYLMURAMOYL-L-ALANINE AMIDASE AMID"/>
    <property type="match status" value="1"/>
</dbReference>
<keyword evidence="5" id="KW-0732">Signal</keyword>
<dbReference type="InterPro" id="IPR051206">
    <property type="entry name" value="NAMLAA_amidase_2"/>
</dbReference>
<dbReference type="CDD" id="cd06583">
    <property type="entry name" value="PGRP"/>
    <property type="match status" value="1"/>
</dbReference>
<organism evidence="7 8">
    <name type="scientific">Sphingobacterium humi</name>
    <dbReference type="NCBI Taxonomy" id="1796905"/>
    <lineage>
        <taxon>Bacteria</taxon>
        <taxon>Pseudomonadati</taxon>
        <taxon>Bacteroidota</taxon>
        <taxon>Sphingobacteriia</taxon>
        <taxon>Sphingobacteriales</taxon>
        <taxon>Sphingobacteriaceae</taxon>
        <taxon>Sphingobacterium</taxon>
    </lineage>
</organism>
<evidence type="ECO:0000313" key="7">
    <source>
        <dbReference type="EMBL" id="MVZ63217.1"/>
    </source>
</evidence>
<dbReference type="Proteomes" id="UP000435036">
    <property type="component" value="Unassembled WGS sequence"/>
</dbReference>
<dbReference type="InterPro" id="IPR036505">
    <property type="entry name" value="Amidase/PGRP_sf"/>
</dbReference>
<dbReference type="PANTHER" id="PTHR30417:SF1">
    <property type="entry name" value="N-ACETYLMURAMOYL-L-ALANINE AMIDASE AMID"/>
    <property type="match status" value="1"/>
</dbReference>
<dbReference type="EC" id="3.5.1.28" evidence="2"/>
<dbReference type="GO" id="GO:0071555">
    <property type="term" value="P:cell wall organization"/>
    <property type="evidence" value="ECO:0007669"/>
    <property type="project" value="UniProtKB-KW"/>
</dbReference>
<name>A0A6N8L1N5_9SPHI</name>
<dbReference type="Pfam" id="PF01510">
    <property type="entry name" value="Amidase_2"/>
    <property type="match status" value="1"/>
</dbReference>
<keyword evidence="4" id="KW-0961">Cell wall biogenesis/degradation</keyword>
<accession>A0A6N8L1N5</accession>
<evidence type="ECO:0000256" key="4">
    <source>
        <dbReference type="ARBA" id="ARBA00023316"/>
    </source>
</evidence>
<dbReference type="SUPFAM" id="SSF55846">
    <property type="entry name" value="N-acetylmuramoyl-L-alanine amidase-like"/>
    <property type="match status" value="1"/>
</dbReference>
<dbReference type="GO" id="GO:0009254">
    <property type="term" value="P:peptidoglycan turnover"/>
    <property type="evidence" value="ECO:0007669"/>
    <property type="project" value="TreeGrafter"/>
</dbReference>
<reference evidence="7 8" key="1">
    <citation type="submission" date="2019-12" db="EMBL/GenBank/DDBJ databases">
        <authorList>
            <person name="Dong K."/>
        </authorList>
    </citation>
    <scope>NUCLEOTIDE SEQUENCE [LARGE SCALE GENOMIC DNA]</scope>
    <source>
        <strain evidence="7 8">JCM 31225</strain>
    </source>
</reference>
<dbReference type="SMART" id="SM00644">
    <property type="entry name" value="Ami_2"/>
    <property type="match status" value="1"/>
</dbReference>